<name>A0A843U2G0_COLES</name>
<keyword evidence="2" id="KW-0812">Transmembrane</keyword>
<keyword evidence="4" id="KW-1185">Reference proteome</keyword>
<keyword evidence="2" id="KW-0472">Membrane</keyword>
<dbReference type="AlphaFoldDB" id="A0A843U2G0"/>
<evidence type="ECO:0000313" key="4">
    <source>
        <dbReference type="Proteomes" id="UP000652761"/>
    </source>
</evidence>
<feature type="region of interest" description="Disordered" evidence="1">
    <location>
        <begin position="104"/>
        <end position="146"/>
    </location>
</feature>
<sequence length="146" mass="16632">MATEGGWCWWRELIMRPAVAEAVLDVLICAVPIWVAVMIGLVIGWSWRPRWTGLVFLGLRSRLRTRWLWTYFPPGLGARRLWLAFTALSAFSVCRRLWSSFKEKRGVSTEVAEGASSSDEDEAAPADGSSFRGEDNRKMVKELVRR</sequence>
<organism evidence="3 4">
    <name type="scientific">Colocasia esculenta</name>
    <name type="common">Wild taro</name>
    <name type="synonym">Arum esculentum</name>
    <dbReference type="NCBI Taxonomy" id="4460"/>
    <lineage>
        <taxon>Eukaryota</taxon>
        <taxon>Viridiplantae</taxon>
        <taxon>Streptophyta</taxon>
        <taxon>Embryophyta</taxon>
        <taxon>Tracheophyta</taxon>
        <taxon>Spermatophyta</taxon>
        <taxon>Magnoliopsida</taxon>
        <taxon>Liliopsida</taxon>
        <taxon>Araceae</taxon>
        <taxon>Aroideae</taxon>
        <taxon>Colocasieae</taxon>
        <taxon>Colocasia</taxon>
    </lineage>
</organism>
<feature type="compositionally biased region" description="Basic and acidic residues" evidence="1">
    <location>
        <begin position="132"/>
        <end position="146"/>
    </location>
</feature>
<comment type="caution">
    <text evidence="3">The sequence shown here is derived from an EMBL/GenBank/DDBJ whole genome shotgun (WGS) entry which is preliminary data.</text>
</comment>
<evidence type="ECO:0000256" key="2">
    <source>
        <dbReference type="SAM" id="Phobius"/>
    </source>
</evidence>
<evidence type="ECO:0000256" key="1">
    <source>
        <dbReference type="SAM" id="MobiDB-lite"/>
    </source>
</evidence>
<proteinExistence type="predicted"/>
<feature type="transmembrane region" description="Helical" evidence="2">
    <location>
        <begin position="22"/>
        <end position="47"/>
    </location>
</feature>
<dbReference type="EMBL" id="NMUH01000267">
    <property type="protein sequence ID" value="MQL75824.1"/>
    <property type="molecule type" value="Genomic_DNA"/>
</dbReference>
<dbReference type="OrthoDB" id="1918055at2759"/>
<evidence type="ECO:0000313" key="3">
    <source>
        <dbReference type="EMBL" id="MQL75824.1"/>
    </source>
</evidence>
<dbReference type="Proteomes" id="UP000652761">
    <property type="component" value="Unassembled WGS sequence"/>
</dbReference>
<evidence type="ECO:0008006" key="5">
    <source>
        <dbReference type="Google" id="ProtNLM"/>
    </source>
</evidence>
<accession>A0A843U2G0</accession>
<keyword evidence="2" id="KW-1133">Transmembrane helix</keyword>
<protein>
    <recommendedName>
        <fullName evidence="5">Polyketide cyclase/dehydrase and lipid transport superfamily protein</fullName>
    </recommendedName>
</protein>
<gene>
    <name evidence="3" type="ORF">Taro_008217</name>
</gene>
<reference evidence="3" key="1">
    <citation type="submission" date="2017-07" db="EMBL/GenBank/DDBJ databases">
        <title>Taro Niue Genome Assembly and Annotation.</title>
        <authorList>
            <person name="Atibalentja N."/>
            <person name="Keating K."/>
            <person name="Fields C.J."/>
        </authorList>
    </citation>
    <scope>NUCLEOTIDE SEQUENCE</scope>
    <source>
        <strain evidence="3">Niue_2</strain>
        <tissue evidence="3">Leaf</tissue>
    </source>
</reference>